<evidence type="ECO:0000256" key="4">
    <source>
        <dbReference type="ARBA" id="ARBA00022833"/>
    </source>
</evidence>
<dbReference type="PROSITE" id="PS00059">
    <property type="entry name" value="ADH_ZINC"/>
    <property type="match status" value="1"/>
</dbReference>
<dbReference type="SMART" id="SM00829">
    <property type="entry name" value="PKS_ER"/>
    <property type="match status" value="1"/>
</dbReference>
<dbReference type="InterPro" id="IPR011032">
    <property type="entry name" value="GroES-like_sf"/>
</dbReference>
<dbReference type="CDD" id="cd05285">
    <property type="entry name" value="sorbitol_DH"/>
    <property type="match status" value="1"/>
</dbReference>
<dbReference type="InterPro" id="IPR013154">
    <property type="entry name" value="ADH-like_N"/>
</dbReference>
<reference evidence="8 9" key="1">
    <citation type="submission" date="2024-04" db="EMBL/GenBank/DDBJ databases">
        <title>genome sequences of Mucor flavus KT1a and Helicostylum pulchrum KT1b strains isolation_sourced from the surface of a dry-aged beef.</title>
        <authorList>
            <person name="Toyotome T."/>
            <person name="Hosono M."/>
            <person name="Torimaru M."/>
            <person name="Fukuda K."/>
            <person name="Mikami N."/>
        </authorList>
    </citation>
    <scope>NUCLEOTIDE SEQUENCE [LARGE SCALE GENOMIC DNA]</scope>
    <source>
        <strain evidence="8 9">KT1b</strain>
    </source>
</reference>
<evidence type="ECO:0000313" key="8">
    <source>
        <dbReference type="EMBL" id="GAA5805401.1"/>
    </source>
</evidence>
<keyword evidence="3 6" id="KW-0479">Metal-binding</keyword>
<proteinExistence type="inferred from homology"/>
<dbReference type="Gene3D" id="3.90.180.10">
    <property type="entry name" value="Medium-chain alcohol dehydrogenases, catalytic domain"/>
    <property type="match status" value="1"/>
</dbReference>
<evidence type="ECO:0000256" key="5">
    <source>
        <dbReference type="ARBA" id="ARBA00023002"/>
    </source>
</evidence>
<evidence type="ECO:0000259" key="7">
    <source>
        <dbReference type="SMART" id="SM00829"/>
    </source>
</evidence>
<dbReference type="EMBL" id="BAABUJ010000045">
    <property type="protein sequence ID" value="GAA5805401.1"/>
    <property type="molecule type" value="Genomic_DNA"/>
</dbReference>
<dbReference type="SUPFAM" id="SSF51735">
    <property type="entry name" value="NAD(P)-binding Rossmann-fold domains"/>
    <property type="match status" value="1"/>
</dbReference>
<dbReference type="Pfam" id="PF00107">
    <property type="entry name" value="ADH_zinc_N"/>
    <property type="match status" value="1"/>
</dbReference>
<evidence type="ECO:0000313" key="9">
    <source>
        <dbReference type="Proteomes" id="UP001476247"/>
    </source>
</evidence>
<protein>
    <recommendedName>
        <fullName evidence="7">Enoyl reductase (ER) domain-containing protein</fullName>
    </recommendedName>
</protein>
<evidence type="ECO:0000256" key="3">
    <source>
        <dbReference type="ARBA" id="ARBA00022723"/>
    </source>
</evidence>
<dbReference type="InterPro" id="IPR036291">
    <property type="entry name" value="NAD(P)-bd_dom_sf"/>
</dbReference>
<evidence type="ECO:0000256" key="2">
    <source>
        <dbReference type="ARBA" id="ARBA00008072"/>
    </source>
</evidence>
<dbReference type="InterPro" id="IPR013149">
    <property type="entry name" value="ADH-like_C"/>
</dbReference>
<gene>
    <name evidence="8" type="ORF">HPULCUR_010917</name>
</gene>
<accession>A0ABP9YEQ3</accession>
<dbReference type="PANTHER" id="PTHR43161:SF9">
    <property type="entry name" value="SORBITOL DEHYDROGENASE"/>
    <property type="match status" value="1"/>
</dbReference>
<keyword evidence="9" id="KW-1185">Reference proteome</keyword>
<comment type="similarity">
    <text evidence="2 6">Belongs to the zinc-containing alcohol dehydrogenase family.</text>
</comment>
<dbReference type="InterPro" id="IPR045306">
    <property type="entry name" value="SDH-like"/>
</dbReference>
<evidence type="ECO:0000256" key="1">
    <source>
        <dbReference type="ARBA" id="ARBA00001947"/>
    </source>
</evidence>
<keyword evidence="5" id="KW-0560">Oxidoreductase</keyword>
<evidence type="ECO:0000256" key="6">
    <source>
        <dbReference type="RuleBase" id="RU361277"/>
    </source>
</evidence>
<comment type="cofactor">
    <cofactor evidence="1 6">
        <name>Zn(2+)</name>
        <dbReference type="ChEBI" id="CHEBI:29105"/>
    </cofactor>
</comment>
<dbReference type="Proteomes" id="UP001476247">
    <property type="component" value="Unassembled WGS sequence"/>
</dbReference>
<sequence>MTIDTPSNLSAVLYGPGILRMEQTPIDEPKENGICGSDLHYYHQGKMGTRVLDSAKPMILGHESAGIITKVGSNVDTLTIGDRVVIEPGKACLDCNRCKEGRYNLCPTMKFSSSLLQGPNQGLLREFVCFPAYLCHKMPDNMTYEQGALIEPLAVAIHSVGRTRTVKKGSRVAIIGAGPIGLLVAATVYAEGASECIIFDINESRLDFAKKYLPQVETIVLTKKSCESSILEWARDHVQNTLMGRIEPETIDAVFECTGVETSVGLSMYLVRRGGVVMLIGLGTSQCLMPIDLISMREIDVLGNFRYSNVHQQAITMICENKIPTHGLVSHKFPLNQTLSAFELLNKGGENVIKVQIGDF</sequence>
<dbReference type="InterPro" id="IPR020843">
    <property type="entry name" value="ER"/>
</dbReference>
<dbReference type="InterPro" id="IPR002328">
    <property type="entry name" value="ADH_Zn_CS"/>
</dbReference>
<organism evidence="8 9">
    <name type="scientific">Helicostylum pulchrum</name>
    <dbReference type="NCBI Taxonomy" id="562976"/>
    <lineage>
        <taxon>Eukaryota</taxon>
        <taxon>Fungi</taxon>
        <taxon>Fungi incertae sedis</taxon>
        <taxon>Mucoromycota</taxon>
        <taxon>Mucoromycotina</taxon>
        <taxon>Mucoromycetes</taxon>
        <taxon>Mucorales</taxon>
        <taxon>Mucorineae</taxon>
        <taxon>Mucoraceae</taxon>
        <taxon>Helicostylum</taxon>
    </lineage>
</organism>
<dbReference type="SUPFAM" id="SSF50129">
    <property type="entry name" value="GroES-like"/>
    <property type="match status" value="1"/>
</dbReference>
<feature type="domain" description="Enoyl reductase (ER)" evidence="7">
    <location>
        <begin position="36"/>
        <end position="353"/>
    </location>
</feature>
<keyword evidence="4 6" id="KW-0862">Zinc</keyword>
<comment type="caution">
    <text evidence="8">The sequence shown here is derived from an EMBL/GenBank/DDBJ whole genome shotgun (WGS) entry which is preliminary data.</text>
</comment>
<name>A0ABP9YEQ3_9FUNG</name>
<dbReference type="Pfam" id="PF08240">
    <property type="entry name" value="ADH_N"/>
    <property type="match status" value="1"/>
</dbReference>
<dbReference type="Gene3D" id="3.40.50.720">
    <property type="entry name" value="NAD(P)-binding Rossmann-like Domain"/>
    <property type="match status" value="1"/>
</dbReference>
<dbReference type="PANTHER" id="PTHR43161">
    <property type="entry name" value="SORBITOL DEHYDROGENASE"/>
    <property type="match status" value="1"/>
</dbReference>